<dbReference type="InterPro" id="IPR036010">
    <property type="entry name" value="2Fe-2S_ferredoxin-like_sf"/>
</dbReference>
<dbReference type="EMBL" id="CP021108">
    <property type="protein sequence ID" value="ARP79578.1"/>
    <property type="molecule type" value="Genomic_DNA"/>
</dbReference>
<dbReference type="Pfam" id="PF13510">
    <property type="entry name" value="Fer2_4"/>
    <property type="match status" value="1"/>
</dbReference>
<dbReference type="SUPFAM" id="SSF54292">
    <property type="entry name" value="2Fe-2S ferredoxin-like"/>
    <property type="match status" value="1"/>
</dbReference>
<sequence length="88" mass="9184">MNHFHWNETAIPFRPGETVALALRRAGVEHFGPAAGGQQARYFCGIGQCQACLVSIDGGAAVEACLTPARPDAVVAPGAFQGERHVGP</sequence>
<reference evidence="3 4" key="1">
    <citation type="submission" date="2017-05" db="EMBL/GenBank/DDBJ databases">
        <title>Complete and WGS of Bordetella genogroups.</title>
        <authorList>
            <person name="Spilker T."/>
            <person name="LiPuma J."/>
        </authorList>
    </citation>
    <scope>NUCLEOTIDE SEQUENCE [LARGE SCALE GENOMIC DNA]</scope>
    <source>
        <strain evidence="3 4">AU19157</strain>
    </source>
</reference>
<proteinExistence type="predicted"/>
<evidence type="ECO:0000313" key="4">
    <source>
        <dbReference type="Proteomes" id="UP000194151"/>
    </source>
</evidence>
<organism evidence="3 4">
    <name type="scientific">Bordetella genomosp. 8</name>
    <dbReference type="NCBI Taxonomy" id="1416806"/>
    <lineage>
        <taxon>Bacteria</taxon>
        <taxon>Pseudomonadati</taxon>
        <taxon>Pseudomonadota</taxon>
        <taxon>Betaproteobacteria</taxon>
        <taxon>Burkholderiales</taxon>
        <taxon>Alcaligenaceae</taxon>
        <taxon>Bordetella</taxon>
    </lineage>
</organism>
<dbReference type="GO" id="GO:0051536">
    <property type="term" value="F:iron-sulfur cluster binding"/>
    <property type="evidence" value="ECO:0007669"/>
    <property type="project" value="InterPro"/>
</dbReference>
<gene>
    <name evidence="3" type="ORF">CAL12_01210</name>
</gene>
<dbReference type="InterPro" id="IPR001041">
    <property type="entry name" value="2Fe-2S_ferredoxin-type"/>
</dbReference>
<dbReference type="STRING" id="1416806.CAL12_01210"/>
<evidence type="ECO:0000259" key="2">
    <source>
        <dbReference type="PROSITE" id="PS51085"/>
    </source>
</evidence>
<evidence type="ECO:0000313" key="3">
    <source>
        <dbReference type="EMBL" id="ARP79578.1"/>
    </source>
</evidence>
<dbReference type="Gene3D" id="3.10.20.440">
    <property type="entry name" value="2Fe-2S iron-sulphur cluster binding domain, sarcosine oxidase, alpha subunit, N-terminal domain"/>
    <property type="match status" value="1"/>
</dbReference>
<name>A0A1W6YEV6_9BORD</name>
<dbReference type="PROSITE" id="PS51085">
    <property type="entry name" value="2FE2S_FER_2"/>
    <property type="match status" value="1"/>
</dbReference>
<dbReference type="GO" id="GO:0016491">
    <property type="term" value="F:oxidoreductase activity"/>
    <property type="evidence" value="ECO:0007669"/>
    <property type="project" value="UniProtKB-KW"/>
</dbReference>
<dbReference type="CDD" id="cd00207">
    <property type="entry name" value="fer2"/>
    <property type="match status" value="1"/>
</dbReference>
<evidence type="ECO:0000256" key="1">
    <source>
        <dbReference type="ARBA" id="ARBA00023002"/>
    </source>
</evidence>
<dbReference type="RefSeq" id="WP_086062810.1">
    <property type="nucleotide sequence ID" value="NZ_CP021108.1"/>
</dbReference>
<keyword evidence="4" id="KW-1185">Reference proteome</keyword>
<feature type="domain" description="2Fe-2S ferredoxin-type" evidence="2">
    <location>
        <begin position="1"/>
        <end position="81"/>
    </location>
</feature>
<accession>A0A1W6YEV6</accession>
<protein>
    <recommendedName>
        <fullName evidence="2">2Fe-2S ferredoxin-type domain-containing protein</fullName>
    </recommendedName>
</protein>
<dbReference type="InterPro" id="IPR042204">
    <property type="entry name" value="2Fe-2S-bd_N"/>
</dbReference>
<dbReference type="Proteomes" id="UP000194151">
    <property type="component" value="Chromosome"/>
</dbReference>
<dbReference type="AlphaFoldDB" id="A0A1W6YEV6"/>
<dbReference type="OrthoDB" id="573392at2"/>
<dbReference type="KEGG" id="bgv:CAL12_01210"/>
<keyword evidence="1" id="KW-0560">Oxidoreductase</keyword>